<name>A0AA96EVW6_9FLAO</name>
<evidence type="ECO:0000313" key="1">
    <source>
        <dbReference type="EMBL" id="WNM17882.1"/>
    </source>
</evidence>
<evidence type="ECO:0000313" key="3">
    <source>
        <dbReference type="Proteomes" id="UP001304515"/>
    </source>
</evidence>
<dbReference type="KEGG" id="fcj:RN605_00935"/>
<reference evidence="1 3" key="1">
    <citation type="submission" date="2023-09" db="EMBL/GenBank/DDBJ databases">
        <title>Flavobacterium sp. a novel bacteria isolate from Pepper rhizosphere.</title>
        <authorList>
            <person name="Peng Y."/>
            <person name="Lee J."/>
        </authorList>
    </citation>
    <scope>NUCLEOTIDE SEQUENCE</scope>
    <source>
        <strain evidence="1">PMR2A8</strain>
        <strain evidence="2 3">PMTSA4</strain>
    </source>
</reference>
<protein>
    <submittedName>
        <fullName evidence="1">Uncharacterized protein</fullName>
    </submittedName>
</protein>
<sequence>MKKIIYVLLLSLVVVGGLVFANGKIKNETSKKPTAKPLTVAEKDEALKKWEASPDGIHFKEWEASPAGQKVIASSAKISKSIKDFSTMEAVVTSVSLPPGSRLGFGVMVNINGDDYILAFGPEKYEKDSYNFSKDFEHLHKLKVNDTIGVRSHNISKAPKYSYPIIAGDYIEQDGKIIYERPINKDGC</sequence>
<accession>A0AA96EVW6</accession>
<dbReference type="Proteomes" id="UP001304515">
    <property type="component" value="Chromosome"/>
</dbReference>
<organism evidence="1">
    <name type="scientific">Flavobacterium capsici</name>
    <dbReference type="NCBI Taxonomy" id="3075618"/>
    <lineage>
        <taxon>Bacteria</taxon>
        <taxon>Pseudomonadati</taxon>
        <taxon>Bacteroidota</taxon>
        <taxon>Flavobacteriia</taxon>
        <taxon>Flavobacteriales</taxon>
        <taxon>Flavobacteriaceae</taxon>
        <taxon>Flavobacterium</taxon>
    </lineage>
</organism>
<evidence type="ECO:0000313" key="2">
    <source>
        <dbReference type="EMBL" id="WNM21935.1"/>
    </source>
</evidence>
<dbReference type="RefSeq" id="WP_313321532.1">
    <property type="nucleotide sequence ID" value="NZ_CP134878.1"/>
</dbReference>
<dbReference type="AlphaFoldDB" id="A0AA96EVW6"/>
<accession>A0AA96F5L3</accession>
<gene>
    <name evidence="2" type="ORF">RN605_00935</name>
    <name evidence="1" type="ORF">RN608_07635</name>
</gene>
<dbReference type="EMBL" id="CP134878">
    <property type="protein sequence ID" value="WNM17882.1"/>
    <property type="molecule type" value="Genomic_DNA"/>
</dbReference>
<proteinExistence type="predicted"/>
<dbReference type="EMBL" id="CP134890">
    <property type="protein sequence ID" value="WNM21935.1"/>
    <property type="molecule type" value="Genomic_DNA"/>
</dbReference>
<keyword evidence="3" id="KW-1185">Reference proteome</keyword>